<sequence length="176" mass="19863">MGAKPRLEPYKGQMAYSIYSVHNARNPISHESPYIGSSWLEDIQAGQNQTVKVYPGDTLTPFIEYLGEAQLPAGHETIKAFHYRVGYREHPSTVRELYSSEQYNVATIAVEVYGGDQQFNVEGITFTDIHIEYLDKYETSSAPNTGDTGGRWTPFRCDPSLVDIDDSTNTVKLRFE</sequence>
<reference evidence="1" key="1">
    <citation type="journal article" date="2015" name="MBio">
        <title>Eco-Evolutionary Dynamics of Episomes among Ecologically Cohesive Bacterial Populations.</title>
        <authorList>
            <person name="Xue H."/>
            <person name="Cordero O.X."/>
            <person name="Camas F.M."/>
            <person name="Trimble W."/>
            <person name="Meyer F."/>
            <person name="Guglielmini J."/>
            <person name="Rocha E.P."/>
            <person name="Polz M.F."/>
        </authorList>
    </citation>
    <scope>NUCLEOTIDE SEQUENCE</scope>
    <source>
        <strain evidence="1">1F_145</strain>
    </source>
</reference>
<name>A0A0H3ZQJ2_VIBSP</name>
<protein>
    <submittedName>
        <fullName evidence="1">Uncharacterized protein</fullName>
    </submittedName>
</protein>
<organism evidence="1">
    <name type="scientific">Vibrio splendidus</name>
    <dbReference type="NCBI Taxonomy" id="29497"/>
    <lineage>
        <taxon>Bacteria</taxon>
        <taxon>Pseudomonadati</taxon>
        <taxon>Pseudomonadota</taxon>
        <taxon>Gammaproteobacteria</taxon>
        <taxon>Vibrionales</taxon>
        <taxon>Vibrionaceae</taxon>
        <taxon>Vibrio</taxon>
    </lineage>
</organism>
<proteinExistence type="predicted"/>
<accession>A0A0H3ZQJ2</accession>
<dbReference type="EMBL" id="KP795600">
    <property type="protein sequence ID" value="AKN38623.1"/>
    <property type="molecule type" value="Genomic_DNA"/>
</dbReference>
<dbReference type="AlphaFoldDB" id="A0A0H3ZQJ2"/>
<evidence type="ECO:0000313" key="1">
    <source>
        <dbReference type="EMBL" id="AKN38623.1"/>
    </source>
</evidence>